<sequence length="123" mass="14101">MAEENESKVNAMEVRSLDSICGVSRKCRNSDVRKRRGLKEDVVTRVERTGVEAKTIFALAITSVSQRRTTAAFLCKIDPITANDLTLPSDPLYYRSRLPERRRARIYALCCFCRVIYLLFLSH</sequence>
<name>A0A4C1YJV4_EUMVA</name>
<keyword evidence="3" id="KW-1185">Reference proteome</keyword>
<reference evidence="2 3" key="1">
    <citation type="journal article" date="2019" name="Commun. Biol.">
        <title>The bagworm genome reveals a unique fibroin gene that provides high tensile strength.</title>
        <authorList>
            <person name="Kono N."/>
            <person name="Nakamura H."/>
            <person name="Ohtoshi R."/>
            <person name="Tomita M."/>
            <person name="Numata K."/>
            <person name="Arakawa K."/>
        </authorList>
    </citation>
    <scope>NUCLEOTIDE SEQUENCE [LARGE SCALE GENOMIC DNA]</scope>
</reference>
<keyword evidence="1" id="KW-0812">Transmembrane</keyword>
<comment type="caution">
    <text evidence="2">The sequence shown here is derived from an EMBL/GenBank/DDBJ whole genome shotgun (WGS) entry which is preliminary data.</text>
</comment>
<accession>A0A4C1YJV4</accession>
<keyword evidence="1" id="KW-1133">Transmembrane helix</keyword>
<feature type="transmembrane region" description="Helical" evidence="1">
    <location>
        <begin position="104"/>
        <end position="122"/>
    </location>
</feature>
<dbReference type="EMBL" id="BGZK01001290">
    <property type="protein sequence ID" value="GBP76408.1"/>
    <property type="molecule type" value="Genomic_DNA"/>
</dbReference>
<dbReference type="AlphaFoldDB" id="A0A4C1YJV4"/>
<evidence type="ECO:0000256" key="1">
    <source>
        <dbReference type="SAM" id="Phobius"/>
    </source>
</evidence>
<evidence type="ECO:0000313" key="2">
    <source>
        <dbReference type="EMBL" id="GBP76408.1"/>
    </source>
</evidence>
<dbReference type="Proteomes" id="UP000299102">
    <property type="component" value="Unassembled WGS sequence"/>
</dbReference>
<protein>
    <submittedName>
        <fullName evidence="2">Uncharacterized protein</fullName>
    </submittedName>
</protein>
<organism evidence="2 3">
    <name type="scientific">Eumeta variegata</name>
    <name type="common">Bagworm moth</name>
    <name type="synonym">Eumeta japonica</name>
    <dbReference type="NCBI Taxonomy" id="151549"/>
    <lineage>
        <taxon>Eukaryota</taxon>
        <taxon>Metazoa</taxon>
        <taxon>Ecdysozoa</taxon>
        <taxon>Arthropoda</taxon>
        <taxon>Hexapoda</taxon>
        <taxon>Insecta</taxon>
        <taxon>Pterygota</taxon>
        <taxon>Neoptera</taxon>
        <taxon>Endopterygota</taxon>
        <taxon>Lepidoptera</taxon>
        <taxon>Glossata</taxon>
        <taxon>Ditrysia</taxon>
        <taxon>Tineoidea</taxon>
        <taxon>Psychidae</taxon>
        <taxon>Oiketicinae</taxon>
        <taxon>Eumeta</taxon>
    </lineage>
</organism>
<dbReference type="OrthoDB" id="425681at2759"/>
<gene>
    <name evidence="2" type="ORF">EVAR_74457_1</name>
</gene>
<evidence type="ECO:0000313" key="3">
    <source>
        <dbReference type="Proteomes" id="UP000299102"/>
    </source>
</evidence>
<proteinExistence type="predicted"/>
<keyword evidence="1" id="KW-0472">Membrane</keyword>